<evidence type="ECO:0000256" key="8">
    <source>
        <dbReference type="HAMAP-Rule" id="MF_01302"/>
    </source>
</evidence>
<name>A0A8J7QD21_9BACT</name>
<evidence type="ECO:0000256" key="5">
    <source>
        <dbReference type="ARBA" id="ARBA00023274"/>
    </source>
</evidence>
<dbReference type="NCBIfam" id="NF001109">
    <property type="entry name" value="PRK00136.1"/>
    <property type="match status" value="1"/>
</dbReference>
<evidence type="ECO:0000256" key="6">
    <source>
        <dbReference type="ARBA" id="ARBA00035258"/>
    </source>
</evidence>
<keyword evidence="2 8" id="KW-0699">rRNA-binding</keyword>
<dbReference type="Pfam" id="PF00410">
    <property type="entry name" value="Ribosomal_S8"/>
    <property type="match status" value="1"/>
</dbReference>
<evidence type="ECO:0000256" key="7">
    <source>
        <dbReference type="ARBA" id="ARBA00046740"/>
    </source>
</evidence>
<comment type="function">
    <text evidence="8">One of the primary rRNA binding proteins, it binds directly to 16S rRNA central domain where it helps coordinate assembly of the platform of the 30S subunit.</text>
</comment>
<dbReference type="Gene3D" id="3.30.1370.30">
    <property type="match status" value="1"/>
</dbReference>
<dbReference type="InterPro" id="IPR000630">
    <property type="entry name" value="Ribosomal_uS8"/>
</dbReference>
<dbReference type="FunFam" id="3.30.1490.10:FF:000001">
    <property type="entry name" value="30S ribosomal protein S8"/>
    <property type="match status" value="1"/>
</dbReference>
<protein>
    <recommendedName>
        <fullName evidence="6 8">Small ribosomal subunit protein uS8</fullName>
    </recommendedName>
</protein>
<dbReference type="HAMAP" id="MF_01302_B">
    <property type="entry name" value="Ribosomal_uS8_B"/>
    <property type="match status" value="1"/>
</dbReference>
<dbReference type="GO" id="GO:0019843">
    <property type="term" value="F:rRNA binding"/>
    <property type="evidence" value="ECO:0007669"/>
    <property type="project" value="UniProtKB-UniRule"/>
</dbReference>
<gene>
    <name evidence="8 10" type="primary">rpsH</name>
    <name evidence="10" type="ORF">J3U88_27690</name>
</gene>
<evidence type="ECO:0000256" key="3">
    <source>
        <dbReference type="ARBA" id="ARBA00022884"/>
    </source>
</evidence>
<dbReference type="InterPro" id="IPR047863">
    <property type="entry name" value="Ribosomal_uS8_CS"/>
</dbReference>
<keyword evidence="11" id="KW-1185">Reference proteome</keyword>
<keyword evidence="5 8" id="KW-0687">Ribonucleoprotein</keyword>
<evidence type="ECO:0000313" key="10">
    <source>
        <dbReference type="EMBL" id="MBO1322287.1"/>
    </source>
</evidence>
<evidence type="ECO:0000256" key="1">
    <source>
        <dbReference type="ARBA" id="ARBA00006471"/>
    </source>
</evidence>
<evidence type="ECO:0000313" key="11">
    <source>
        <dbReference type="Proteomes" id="UP000664417"/>
    </source>
</evidence>
<dbReference type="GO" id="GO:0005737">
    <property type="term" value="C:cytoplasm"/>
    <property type="evidence" value="ECO:0007669"/>
    <property type="project" value="UniProtKB-ARBA"/>
</dbReference>
<keyword evidence="4 8" id="KW-0689">Ribosomal protein</keyword>
<dbReference type="Proteomes" id="UP000664417">
    <property type="component" value="Unassembled WGS sequence"/>
</dbReference>
<evidence type="ECO:0000256" key="9">
    <source>
        <dbReference type="RuleBase" id="RU003660"/>
    </source>
</evidence>
<dbReference type="InterPro" id="IPR035987">
    <property type="entry name" value="Ribosomal_uS8_sf"/>
</dbReference>
<dbReference type="GO" id="GO:0006412">
    <property type="term" value="P:translation"/>
    <property type="evidence" value="ECO:0007669"/>
    <property type="project" value="UniProtKB-UniRule"/>
</dbReference>
<sequence length="133" mass="14634">MMVTDPIADLLTRIRNGHMAGHDKVDVPSSKQKQAIVKILKEEGYIKNFKVVDAKRSHPIIRVYLKYDSNGKPLINGLNRVSSPGRRVYAGKANLPKVLGGIGIAIITTSRGIMTDHKARYLGVGGEVLCQVW</sequence>
<dbReference type="Gene3D" id="3.30.1490.10">
    <property type="match status" value="1"/>
</dbReference>
<keyword evidence="3 8" id="KW-0694">RNA-binding</keyword>
<dbReference type="RefSeq" id="WP_207862280.1">
    <property type="nucleotide sequence ID" value="NZ_JAFREP010000033.1"/>
</dbReference>
<dbReference type="PROSITE" id="PS00053">
    <property type="entry name" value="RIBOSOMAL_S8"/>
    <property type="match status" value="1"/>
</dbReference>
<comment type="caution">
    <text evidence="10">The sequence shown here is derived from an EMBL/GenBank/DDBJ whole genome shotgun (WGS) entry which is preliminary data.</text>
</comment>
<comment type="similarity">
    <text evidence="1 8 9">Belongs to the universal ribosomal protein uS8 family.</text>
</comment>
<evidence type="ECO:0000256" key="4">
    <source>
        <dbReference type="ARBA" id="ARBA00022980"/>
    </source>
</evidence>
<dbReference type="GO" id="GO:1990904">
    <property type="term" value="C:ribonucleoprotein complex"/>
    <property type="evidence" value="ECO:0007669"/>
    <property type="project" value="UniProtKB-KW"/>
</dbReference>
<dbReference type="FunFam" id="3.30.1370.30:FF:000002">
    <property type="entry name" value="30S ribosomal protein S8"/>
    <property type="match status" value="1"/>
</dbReference>
<evidence type="ECO:0000256" key="2">
    <source>
        <dbReference type="ARBA" id="ARBA00022730"/>
    </source>
</evidence>
<organism evidence="10 11">
    <name type="scientific">Acanthopleuribacter pedis</name>
    <dbReference type="NCBI Taxonomy" id="442870"/>
    <lineage>
        <taxon>Bacteria</taxon>
        <taxon>Pseudomonadati</taxon>
        <taxon>Acidobacteriota</taxon>
        <taxon>Holophagae</taxon>
        <taxon>Acanthopleuribacterales</taxon>
        <taxon>Acanthopleuribacteraceae</taxon>
        <taxon>Acanthopleuribacter</taxon>
    </lineage>
</organism>
<dbReference type="PANTHER" id="PTHR11758">
    <property type="entry name" value="40S RIBOSOMAL PROTEIN S15A"/>
    <property type="match status" value="1"/>
</dbReference>
<dbReference type="AlphaFoldDB" id="A0A8J7QD21"/>
<dbReference type="GO" id="GO:0003735">
    <property type="term" value="F:structural constituent of ribosome"/>
    <property type="evidence" value="ECO:0007669"/>
    <property type="project" value="InterPro"/>
</dbReference>
<dbReference type="GO" id="GO:0005840">
    <property type="term" value="C:ribosome"/>
    <property type="evidence" value="ECO:0007669"/>
    <property type="project" value="UniProtKB-KW"/>
</dbReference>
<dbReference type="SUPFAM" id="SSF56047">
    <property type="entry name" value="Ribosomal protein S8"/>
    <property type="match status" value="1"/>
</dbReference>
<comment type="subunit">
    <text evidence="7 8">Part of the 30S ribosomal subunit. Contacts proteins S5 and S12.</text>
</comment>
<reference evidence="10" key="1">
    <citation type="submission" date="2021-03" db="EMBL/GenBank/DDBJ databases">
        <authorList>
            <person name="Wang G."/>
        </authorList>
    </citation>
    <scope>NUCLEOTIDE SEQUENCE</scope>
    <source>
        <strain evidence="10">KCTC 12899</strain>
    </source>
</reference>
<dbReference type="EMBL" id="JAFREP010000033">
    <property type="protein sequence ID" value="MBO1322287.1"/>
    <property type="molecule type" value="Genomic_DNA"/>
</dbReference>
<proteinExistence type="inferred from homology"/>
<accession>A0A8J7QD21</accession>